<evidence type="ECO:0008006" key="4">
    <source>
        <dbReference type="Google" id="ProtNLM"/>
    </source>
</evidence>
<proteinExistence type="predicted"/>
<sequence length="79" mass="8771">MYLWWYRAVLPCLDLGPALSITHNVLGDGRPTRSCRGESKVISTPRSYLTVLYCPSLYSSSYLSLLCDASVTQTLLALL</sequence>
<reference evidence="2" key="1">
    <citation type="journal article" date="2020" name="Stud. Mycol.">
        <title>101 Dothideomycetes genomes: a test case for predicting lifestyles and emergence of pathogens.</title>
        <authorList>
            <person name="Haridas S."/>
            <person name="Albert R."/>
            <person name="Binder M."/>
            <person name="Bloem J."/>
            <person name="Labutti K."/>
            <person name="Salamov A."/>
            <person name="Andreopoulos B."/>
            <person name="Baker S."/>
            <person name="Barry K."/>
            <person name="Bills G."/>
            <person name="Bluhm B."/>
            <person name="Cannon C."/>
            <person name="Castanera R."/>
            <person name="Culley D."/>
            <person name="Daum C."/>
            <person name="Ezra D."/>
            <person name="Gonzalez J."/>
            <person name="Henrissat B."/>
            <person name="Kuo A."/>
            <person name="Liang C."/>
            <person name="Lipzen A."/>
            <person name="Lutzoni F."/>
            <person name="Magnuson J."/>
            <person name="Mondo S."/>
            <person name="Nolan M."/>
            <person name="Ohm R."/>
            <person name="Pangilinan J."/>
            <person name="Park H.-J."/>
            <person name="Ramirez L."/>
            <person name="Alfaro M."/>
            <person name="Sun H."/>
            <person name="Tritt A."/>
            <person name="Yoshinaga Y."/>
            <person name="Zwiers L.-H."/>
            <person name="Turgeon B."/>
            <person name="Goodwin S."/>
            <person name="Spatafora J."/>
            <person name="Crous P."/>
            <person name="Grigoriev I."/>
        </authorList>
    </citation>
    <scope>NUCLEOTIDE SEQUENCE</scope>
    <source>
        <strain evidence="2">ATCC 74209</strain>
    </source>
</reference>
<feature type="chain" id="PRO_5040503141" description="Secreted protein" evidence="1">
    <location>
        <begin position="21"/>
        <end position="79"/>
    </location>
</feature>
<dbReference type="EMBL" id="ML993918">
    <property type="protein sequence ID" value="KAF2202948.1"/>
    <property type="molecule type" value="Genomic_DNA"/>
</dbReference>
<dbReference type="Proteomes" id="UP000799536">
    <property type="component" value="Unassembled WGS sequence"/>
</dbReference>
<keyword evidence="1" id="KW-0732">Signal</keyword>
<feature type="signal peptide" evidence="1">
    <location>
        <begin position="1"/>
        <end position="20"/>
    </location>
</feature>
<protein>
    <recommendedName>
        <fullName evidence="4">Secreted protein</fullName>
    </recommendedName>
</protein>
<organism evidence="2 3">
    <name type="scientific">Delitschia confertaspora ATCC 74209</name>
    <dbReference type="NCBI Taxonomy" id="1513339"/>
    <lineage>
        <taxon>Eukaryota</taxon>
        <taxon>Fungi</taxon>
        <taxon>Dikarya</taxon>
        <taxon>Ascomycota</taxon>
        <taxon>Pezizomycotina</taxon>
        <taxon>Dothideomycetes</taxon>
        <taxon>Pleosporomycetidae</taxon>
        <taxon>Pleosporales</taxon>
        <taxon>Delitschiaceae</taxon>
        <taxon>Delitschia</taxon>
    </lineage>
</organism>
<gene>
    <name evidence="2" type="ORF">GQ43DRAFT_292084</name>
</gene>
<evidence type="ECO:0000313" key="3">
    <source>
        <dbReference type="Proteomes" id="UP000799536"/>
    </source>
</evidence>
<comment type="caution">
    <text evidence="2">The sequence shown here is derived from an EMBL/GenBank/DDBJ whole genome shotgun (WGS) entry which is preliminary data.</text>
</comment>
<accession>A0A9P4JUU2</accession>
<evidence type="ECO:0000256" key="1">
    <source>
        <dbReference type="SAM" id="SignalP"/>
    </source>
</evidence>
<keyword evidence="3" id="KW-1185">Reference proteome</keyword>
<name>A0A9P4JUU2_9PLEO</name>
<dbReference type="AlphaFoldDB" id="A0A9P4JUU2"/>
<evidence type="ECO:0000313" key="2">
    <source>
        <dbReference type="EMBL" id="KAF2202948.1"/>
    </source>
</evidence>